<dbReference type="Gene3D" id="3.40.30.10">
    <property type="entry name" value="Glutaredoxin"/>
    <property type="match status" value="1"/>
</dbReference>
<evidence type="ECO:0000259" key="10">
    <source>
        <dbReference type="PROSITE" id="PS51352"/>
    </source>
</evidence>
<dbReference type="NCBIfam" id="TIGR01068">
    <property type="entry name" value="thioredoxin"/>
    <property type="match status" value="1"/>
</dbReference>
<dbReference type="AlphaFoldDB" id="A0A2K8NYW7"/>
<organism evidence="11 12">
    <name type="scientific">Williamsoniiplasma somnilux</name>
    <dbReference type="NCBI Taxonomy" id="215578"/>
    <lineage>
        <taxon>Bacteria</taxon>
        <taxon>Bacillati</taxon>
        <taxon>Mycoplasmatota</taxon>
        <taxon>Mollicutes</taxon>
        <taxon>Entomoplasmatales</taxon>
        <taxon>Williamsoniiplasma</taxon>
    </lineage>
</organism>
<sequence length="103" mass="11941">MSKIITITSKKQFDEIIKENKKVFVDFKAEWCGPCKMLHPLIVQVAEQTKDVTFVEIDVDQNQDLAMEFQVMSIPTLMMFEDGKNTKKNIGFMPLPKIQEMVK</sequence>
<dbReference type="KEGG" id="esx:ESOMN_v1c05950"/>
<evidence type="ECO:0000256" key="6">
    <source>
        <dbReference type="NCBIfam" id="TIGR01068"/>
    </source>
</evidence>
<keyword evidence="12" id="KW-1185">Reference proteome</keyword>
<feature type="site" description="Contributes to redox potential value" evidence="8">
    <location>
        <position position="33"/>
    </location>
</feature>
<feature type="active site" description="Nucleophile" evidence="8">
    <location>
        <position position="32"/>
    </location>
</feature>
<dbReference type="PRINTS" id="PR00421">
    <property type="entry name" value="THIOREDOXIN"/>
</dbReference>
<comment type="similarity">
    <text evidence="1 7">Belongs to the thioredoxin family.</text>
</comment>
<dbReference type="RefSeq" id="WP_034942378.1">
    <property type="nucleotide sequence ID" value="NZ_CP024965.1"/>
</dbReference>
<keyword evidence="3" id="KW-0249">Electron transport</keyword>
<feature type="site" description="Deprotonates C-terminal active site Cys" evidence="8">
    <location>
        <position position="26"/>
    </location>
</feature>
<reference evidence="11 12" key="1">
    <citation type="submission" date="2017-11" db="EMBL/GenBank/DDBJ databases">
        <title>Genome sequence of Entomoplasma somnilux PYAN-1 (ATCC 49194).</title>
        <authorList>
            <person name="Lo W.-S."/>
            <person name="Gasparich G.E."/>
            <person name="Kuo C.-H."/>
        </authorList>
    </citation>
    <scope>NUCLEOTIDE SEQUENCE [LARGE SCALE GENOMIC DNA]</scope>
    <source>
        <strain evidence="11 12">PYAN-1</strain>
    </source>
</reference>
<dbReference type="InterPro" id="IPR013766">
    <property type="entry name" value="Thioredoxin_domain"/>
</dbReference>
<evidence type="ECO:0000313" key="11">
    <source>
        <dbReference type="EMBL" id="ATZ18977.1"/>
    </source>
</evidence>
<accession>A0A2K8NYW7</accession>
<dbReference type="GO" id="GO:0005737">
    <property type="term" value="C:cytoplasm"/>
    <property type="evidence" value="ECO:0007669"/>
    <property type="project" value="TreeGrafter"/>
</dbReference>
<keyword evidence="2" id="KW-0813">Transport</keyword>
<name>A0A2K8NYW7_9MOLU</name>
<protein>
    <recommendedName>
        <fullName evidence="6 7">Thioredoxin</fullName>
    </recommendedName>
</protein>
<dbReference type="CDD" id="cd02947">
    <property type="entry name" value="TRX_family"/>
    <property type="match status" value="1"/>
</dbReference>
<evidence type="ECO:0000256" key="2">
    <source>
        <dbReference type="ARBA" id="ARBA00022448"/>
    </source>
</evidence>
<evidence type="ECO:0000256" key="4">
    <source>
        <dbReference type="ARBA" id="ARBA00023157"/>
    </source>
</evidence>
<feature type="active site" description="Nucleophile" evidence="8">
    <location>
        <position position="35"/>
    </location>
</feature>
<dbReference type="InterPro" id="IPR036249">
    <property type="entry name" value="Thioredoxin-like_sf"/>
</dbReference>
<feature type="domain" description="Thioredoxin" evidence="10">
    <location>
        <begin position="1"/>
        <end position="103"/>
    </location>
</feature>
<evidence type="ECO:0000256" key="9">
    <source>
        <dbReference type="PIRSR" id="PIRSR000077-4"/>
    </source>
</evidence>
<dbReference type="EMBL" id="CP024965">
    <property type="protein sequence ID" value="ATZ18977.1"/>
    <property type="molecule type" value="Genomic_DNA"/>
</dbReference>
<dbReference type="Pfam" id="PF00085">
    <property type="entry name" value="Thioredoxin"/>
    <property type="match status" value="1"/>
</dbReference>
<dbReference type="InterPro" id="IPR005746">
    <property type="entry name" value="Thioredoxin"/>
</dbReference>
<feature type="site" description="Contributes to redox potential value" evidence="8">
    <location>
        <position position="34"/>
    </location>
</feature>
<keyword evidence="5 9" id="KW-0676">Redox-active center</keyword>
<dbReference type="PANTHER" id="PTHR45663:SF11">
    <property type="entry name" value="GEO12009P1"/>
    <property type="match status" value="1"/>
</dbReference>
<gene>
    <name evidence="11" type="primary">trxA</name>
    <name evidence="11" type="ORF">ESOMN_v1c05950</name>
</gene>
<dbReference type="Proteomes" id="UP000232230">
    <property type="component" value="Chromosome"/>
</dbReference>
<evidence type="ECO:0000256" key="8">
    <source>
        <dbReference type="PIRSR" id="PIRSR000077-1"/>
    </source>
</evidence>
<evidence type="ECO:0000256" key="7">
    <source>
        <dbReference type="PIRNR" id="PIRNR000077"/>
    </source>
</evidence>
<dbReference type="PROSITE" id="PS51352">
    <property type="entry name" value="THIOREDOXIN_2"/>
    <property type="match status" value="1"/>
</dbReference>
<evidence type="ECO:0000313" key="12">
    <source>
        <dbReference type="Proteomes" id="UP000232230"/>
    </source>
</evidence>
<keyword evidence="4 9" id="KW-1015">Disulfide bond</keyword>
<dbReference type="PANTHER" id="PTHR45663">
    <property type="entry name" value="GEO12009P1"/>
    <property type="match status" value="1"/>
</dbReference>
<feature type="disulfide bond" description="Redox-active" evidence="9">
    <location>
        <begin position="32"/>
        <end position="35"/>
    </location>
</feature>
<evidence type="ECO:0000256" key="1">
    <source>
        <dbReference type="ARBA" id="ARBA00008987"/>
    </source>
</evidence>
<dbReference type="SUPFAM" id="SSF52833">
    <property type="entry name" value="Thioredoxin-like"/>
    <property type="match status" value="1"/>
</dbReference>
<dbReference type="PIRSF" id="PIRSF000077">
    <property type="entry name" value="Thioredoxin"/>
    <property type="match status" value="1"/>
</dbReference>
<proteinExistence type="inferred from homology"/>
<dbReference type="GO" id="GO:0015035">
    <property type="term" value="F:protein-disulfide reductase activity"/>
    <property type="evidence" value="ECO:0007669"/>
    <property type="project" value="UniProtKB-UniRule"/>
</dbReference>
<evidence type="ECO:0000256" key="5">
    <source>
        <dbReference type="ARBA" id="ARBA00023284"/>
    </source>
</evidence>
<evidence type="ECO:0000256" key="3">
    <source>
        <dbReference type="ARBA" id="ARBA00022982"/>
    </source>
</evidence>